<evidence type="ECO:0000256" key="1">
    <source>
        <dbReference type="SAM" id="MobiDB-lite"/>
    </source>
</evidence>
<feature type="compositionally biased region" description="Low complexity" evidence="1">
    <location>
        <begin position="66"/>
        <end position="79"/>
    </location>
</feature>
<dbReference type="AlphaFoldDB" id="A0A6A5UZH7"/>
<dbReference type="EMBL" id="ML976705">
    <property type="protein sequence ID" value="KAF1969860.1"/>
    <property type="molecule type" value="Genomic_DNA"/>
</dbReference>
<proteinExistence type="predicted"/>
<feature type="compositionally biased region" description="Polar residues" evidence="1">
    <location>
        <begin position="41"/>
        <end position="58"/>
    </location>
</feature>
<sequence length="129" mass="13972">MTFRPTSKKARRIYHVSQPTDYRPCPTQPQPHPQQTTDTTNNVRSDTDAGTSGRSSSDGMPRNPNSSTSATQMSTAAPSPRVSATPPTGTKKNEIQAREQAATTQQSSGATSRKPTGTVDILLRSMRRK</sequence>
<organism evidence="2 3">
    <name type="scientific">Bimuria novae-zelandiae CBS 107.79</name>
    <dbReference type="NCBI Taxonomy" id="1447943"/>
    <lineage>
        <taxon>Eukaryota</taxon>
        <taxon>Fungi</taxon>
        <taxon>Dikarya</taxon>
        <taxon>Ascomycota</taxon>
        <taxon>Pezizomycotina</taxon>
        <taxon>Dothideomycetes</taxon>
        <taxon>Pleosporomycetidae</taxon>
        <taxon>Pleosporales</taxon>
        <taxon>Massarineae</taxon>
        <taxon>Didymosphaeriaceae</taxon>
        <taxon>Bimuria</taxon>
    </lineage>
</organism>
<dbReference type="Proteomes" id="UP000800036">
    <property type="component" value="Unassembled WGS sequence"/>
</dbReference>
<evidence type="ECO:0000313" key="2">
    <source>
        <dbReference type="EMBL" id="KAF1969860.1"/>
    </source>
</evidence>
<gene>
    <name evidence="2" type="ORF">BU23DRAFT_231247</name>
</gene>
<evidence type="ECO:0000313" key="3">
    <source>
        <dbReference type="Proteomes" id="UP000800036"/>
    </source>
</evidence>
<keyword evidence="3" id="KW-1185">Reference proteome</keyword>
<feature type="compositionally biased region" description="Polar residues" evidence="1">
    <location>
        <begin position="101"/>
        <end position="115"/>
    </location>
</feature>
<protein>
    <submittedName>
        <fullName evidence="2">Uncharacterized protein</fullName>
    </submittedName>
</protein>
<accession>A0A6A5UZH7</accession>
<feature type="region of interest" description="Disordered" evidence="1">
    <location>
        <begin position="1"/>
        <end position="129"/>
    </location>
</feature>
<name>A0A6A5UZH7_9PLEO</name>
<feature type="compositionally biased region" description="Basic residues" evidence="1">
    <location>
        <begin position="1"/>
        <end position="14"/>
    </location>
</feature>
<reference evidence="2" key="1">
    <citation type="journal article" date="2020" name="Stud. Mycol.">
        <title>101 Dothideomycetes genomes: a test case for predicting lifestyles and emergence of pathogens.</title>
        <authorList>
            <person name="Haridas S."/>
            <person name="Albert R."/>
            <person name="Binder M."/>
            <person name="Bloem J."/>
            <person name="Labutti K."/>
            <person name="Salamov A."/>
            <person name="Andreopoulos B."/>
            <person name="Baker S."/>
            <person name="Barry K."/>
            <person name="Bills G."/>
            <person name="Bluhm B."/>
            <person name="Cannon C."/>
            <person name="Castanera R."/>
            <person name="Culley D."/>
            <person name="Daum C."/>
            <person name="Ezra D."/>
            <person name="Gonzalez J."/>
            <person name="Henrissat B."/>
            <person name="Kuo A."/>
            <person name="Liang C."/>
            <person name="Lipzen A."/>
            <person name="Lutzoni F."/>
            <person name="Magnuson J."/>
            <person name="Mondo S."/>
            <person name="Nolan M."/>
            <person name="Ohm R."/>
            <person name="Pangilinan J."/>
            <person name="Park H.-J."/>
            <person name="Ramirez L."/>
            <person name="Alfaro M."/>
            <person name="Sun H."/>
            <person name="Tritt A."/>
            <person name="Yoshinaga Y."/>
            <person name="Zwiers L.-H."/>
            <person name="Turgeon B."/>
            <person name="Goodwin S."/>
            <person name="Spatafora J."/>
            <person name="Crous P."/>
            <person name="Grigoriev I."/>
        </authorList>
    </citation>
    <scope>NUCLEOTIDE SEQUENCE</scope>
    <source>
        <strain evidence="2">CBS 107.79</strain>
    </source>
</reference>